<comment type="caution">
    <text evidence="1">The sequence shown here is derived from an EMBL/GenBank/DDBJ whole genome shotgun (WGS) entry which is preliminary data.</text>
</comment>
<accession>A0A175YMV6</accession>
<name>A0A175YMV6_DAUCS</name>
<reference evidence="1" key="1">
    <citation type="journal article" date="2016" name="Nat. Genet.">
        <title>A high-quality carrot genome assembly provides new insights into carotenoid accumulation and asterid genome evolution.</title>
        <authorList>
            <person name="Iorizzo M."/>
            <person name="Ellison S."/>
            <person name="Senalik D."/>
            <person name="Zeng P."/>
            <person name="Satapoomin P."/>
            <person name="Huang J."/>
            <person name="Bowman M."/>
            <person name="Iovene M."/>
            <person name="Sanseverino W."/>
            <person name="Cavagnaro P."/>
            <person name="Yildiz M."/>
            <person name="Macko-Podgorni A."/>
            <person name="Moranska E."/>
            <person name="Grzebelus E."/>
            <person name="Grzebelus D."/>
            <person name="Ashrafi H."/>
            <person name="Zheng Z."/>
            <person name="Cheng S."/>
            <person name="Spooner D."/>
            <person name="Van Deynze A."/>
            <person name="Simon P."/>
        </authorList>
    </citation>
    <scope>NUCLEOTIDE SEQUENCE [LARGE SCALE GENOMIC DNA]</scope>
    <source>
        <tissue evidence="1">Leaf</tissue>
    </source>
</reference>
<gene>
    <name evidence="1" type="ORF">DCAR_027643</name>
</gene>
<dbReference type="EMBL" id="LNRQ01000008">
    <property type="protein sequence ID" value="KZM84935.1"/>
    <property type="molecule type" value="Genomic_DNA"/>
</dbReference>
<protein>
    <submittedName>
        <fullName evidence="1">Uncharacterized protein</fullName>
    </submittedName>
</protein>
<evidence type="ECO:0000313" key="1">
    <source>
        <dbReference type="EMBL" id="KZM84935.1"/>
    </source>
</evidence>
<sequence length="30" mass="3093">MPCGMTWTGTLVGTPIGDVGVLLGCQVSWL</sequence>
<organism evidence="1">
    <name type="scientific">Daucus carota subsp. sativus</name>
    <name type="common">Carrot</name>
    <dbReference type="NCBI Taxonomy" id="79200"/>
    <lineage>
        <taxon>Eukaryota</taxon>
        <taxon>Viridiplantae</taxon>
        <taxon>Streptophyta</taxon>
        <taxon>Embryophyta</taxon>
        <taxon>Tracheophyta</taxon>
        <taxon>Spermatophyta</taxon>
        <taxon>Magnoliopsida</taxon>
        <taxon>eudicotyledons</taxon>
        <taxon>Gunneridae</taxon>
        <taxon>Pentapetalae</taxon>
        <taxon>asterids</taxon>
        <taxon>campanulids</taxon>
        <taxon>Apiales</taxon>
        <taxon>Apiaceae</taxon>
        <taxon>Apioideae</taxon>
        <taxon>Scandiceae</taxon>
        <taxon>Daucinae</taxon>
        <taxon>Daucus</taxon>
        <taxon>Daucus sect. Daucus</taxon>
    </lineage>
</organism>
<dbReference type="Gramene" id="KZM84935">
    <property type="protein sequence ID" value="KZM84935"/>
    <property type="gene ID" value="DCAR_027643"/>
</dbReference>
<dbReference type="AlphaFoldDB" id="A0A175YMV6"/>
<proteinExistence type="predicted"/>